<dbReference type="EMBL" id="AOJD01000045">
    <property type="protein sequence ID" value="ELZ37672.1"/>
    <property type="molecule type" value="Genomic_DNA"/>
</dbReference>
<dbReference type="PROSITE" id="PS51371">
    <property type="entry name" value="CBS"/>
    <property type="match status" value="2"/>
</dbReference>
<dbReference type="InterPro" id="IPR051257">
    <property type="entry name" value="Diverse_CBS-Domain"/>
</dbReference>
<dbReference type="SUPFAM" id="SSF54631">
    <property type="entry name" value="CBS-domain pair"/>
    <property type="match status" value="1"/>
</dbReference>
<dbReference type="RefSeq" id="WP_006629293.1">
    <property type="nucleotide sequence ID" value="NZ_AOJD01000045.1"/>
</dbReference>
<comment type="caution">
    <text evidence="4">The sequence shown here is derived from an EMBL/GenBank/DDBJ whole genome shotgun (WGS) entry which is preliminary data.</text>
</comment>
<organism evidence="4 5">
    <name type="scientific">Halorubrum tebenquichense DSM 14210</name>
    <dbReference type="NCBI Taxonomy" id="1227485"/>
    <lineage>
        <taxon>Archaea</taxon>
        <taxon>Methanobacteriati</taxon>
        <taxon>Methanobacteriota</taxon>
        <taxon>Stenosarchaea group</taxon>
        <taxon>Halobacteria</taxon>
        <taxon>Halobacteriales</taxon>
        <taxon>Haloferacaceae</taxon>
        <taxon>Halorubrum</taxon>
    </lineage>
</organism>
<evidence type="ECO:0000256" key="2">
    <source>
        <dbReference type="PROSITE-ProRule" id="PRU00703"/>
    </source>
</evidence>
<gene>
    <name evidence="4" type="ORF">C472_08069</name>
</gene>
<evidence type="ECO:0000313" key="4">
    <source>
        <dbReference type="EMBL" id="ELZ37672.1"/>
    </source>
</evidence>
<evidence type="ECO:0000256" key="1">
    <source>
        <dbReference type="ARBA" id="ARBA00023122"/>
    </source>
</evidence>
<accession>M0DSK9</accession>
<dbReference type="PATRIC" id="fig|1227485.3.peg.1562"/>
<feature type="domain" description="CBS" evidence="3">
    <location>
        <begin position="13"/>
        <end position="72"/>
    </location>
</feature>
<evidence type="ECO:0000313" key="5">
    <source>
        <dbReference type="Proteomes" id="UP000011523"/>
    </source>
</evidence>
<evidence type="ECO:0000259" key="3">
    <source>
        <dbReference type="PROSITE" id="PS51371"/>
    </source>
</evidence>
<dbReference type="Proteomes" id="UP000011523">
    <property type="component" value="Unassembled WGS sequence"/>
</dbReference>
<keyword evidence="5" id="KW-1185">Reference proteome</keyword>
<dbReference type="PANTHER" id="PTHR43080">
    <property type="entry name" value="CBS DOMAIN-CONTAINING PROTEIN CBSX3, MITOCHONDRIAL"/>
    <property type="match status" value="1"/>
</dbReference>
<dbReference type="PANTHER" id="PTHR43080:SF2">
    <property type="entry name" value="CBS DOMAIN-CONTAINING PROTEIN"/>
    <property type="match status" value="1"/>
</dbReference>
<dbReference type="Gene3D" id="3.10.580.10">
    <property type="entry name" value="CBS-domain"/>
    <property type="match status" value="1"/>
</dbReference>
<dbReference type="SMART" id="SM00116">
    <property type="entry name" value="CBS"/>
    <property type="match status" value="2"/>
</dbReference>
<sequence length="136" mass="14281">MDEIEDVFVARLMSTDLHTVTPDTLVEDAAAVLLENDISSVLVVDEDDGSLAGILTSTDFVDIVAKSQPKAETTVDRYMTADPITASAQDDVSAVAATMLEHGFHHVPVVDGDAPIGIITTSDFAAYVSSPESVSA</sequence>
<dbReference type="InterPro" id="IPR046342">
    <property type="entry name" value="CBS_dom_sf"/>
</dbReference>
<name>M0DSK9_9EURY</name>
<feature type="domain" description="CBS" evidence="3">
    <location>
        <begin position="79"/>
        <end position="134"/>
    </location>
</feature>
<dbReference type="InterPro" id="IPR000644">
    <property type="entry name" value="CBS_dom"/>
</dbReference>
<proteinExistence type="predicted"/>
<protein>
    <submittedName>
        <fullName evidence="4">Signal transduction protein with CBS domains</fullName>
    </submittedName>
</protein>
<dbReference type="Pfam" id="PF00571">
    <property type="entry name" value="CBS"/>
    <property type="match status" value="2"/>
</dbReference>
<keyword evidence="1 2" id="KW-0129">CBS domain</keyword>
<reference evidence="4 5" key="1">
    <citation type="journal article" date="2014" name="PLoS Genet.">
        <title>Phylogenetically driven sequencing of extremely halophilic archaea reveals strategies for static and dynamic osmo-response.</title>
        <authorList>
            <person name="Becker E.A."/>
            <person name="Seitzer P.M."/>
            <person name="Tritt A."/>
            <person name="Larsen D."/>
            <person name="Krusor M."/>
            <person name="Yao A.I."/>
            <person name="Wu D."/>
            <person name="Madern D."/>
            <person name="Eisen J.A."/>
            <person name="Darling A.E."/>
            <person name="Facciotti M.T."/>
        </authorList>
    </citation>
    <scope>NUCLEOTIDE SEQUENCE [LARGE SCALE GENOMIC DNA]</scope>
    <source>
        <strain evidence="4 5">DSM 14210</strain>
    </source>
</reference>
<dbReference type="AlphaFoldDB" id="M0DSK9"/>
<dbReference type="CDD" id="cd09836">
    <property type="entry name" value="CBS_pair_arch"/>
    <property type="match status" value="1"/>
</dbReference>
<dbReference type="OrthoDB" id="8919at2157"/>